<dbReference type="AlphaFoldDB" id="A0A815R105"/>
<evidence type="ECO:0000313" key="4">
    <source>
        <dbReference type="Proteomes" id="UP000663870"/>
    </source>
</evidence>
<name>A0A815R105_9BILA</name>
<comment type="caution">
    <text evidence="1">The sequence shown here is derived from an EMBL/GenBank/DDBJ whole genome shotgun (WGS) entry which is preliminary data.</text>
</comment>
<dbReference type="EMBL" id="CAJNOH010008001">
    <property type="protein sequence ID" value="CAF1470535.1"/>
    <property type="molecule type" value="Genomic_DNA"/>
</dbReference>
<keyword evidence="4" id="KW-1185">Reference proteome</keyword>
<organism evidence="1 3">
    <name type="scientific">Rotaria sordida</name>
    <dbReference type="NCBI Taxonomy" id="392033"/>
    <lineage>
        <taxon>Eukaryota</taxon>
        <taxon>Metazoa</taxon>
        <taxon>Spiralia</taxon>
        <taxon>Gnathifera</taxon>
        <taxon>Rotifera</taxon>
        <taxon>Eurotatoria</taxon>
        <taxon>Bdelloidea</taxon>
        <taxon>Philodinida</taxon>
        <taxon>Philodinidae</taxon>
        <taxon>Rotaria</taxon>
    </lineage>
</organism>
<dbReference type="EMBL" id="CAJNOL010009672">
    <property type="protein sequence ID" value="CAF1644848.1"/>
    <property type="molecule type" value="Genomic_DNA"/>
</dbReference>
<dbReference type="Proteomes" id="UP000663854">
    <property type="component" value="Unassembled WGS sequence"/>
</dbReference>
<feature type="non-terminal residue" evidence="1">
    <location>
        <position position="1"/>
    </location>
</feature>
<protein>
    <submittedName>
        <fullName evidence="1">Uncharacterized protein</fullName>
    </submittedName>
</protein>
<accession>A0A815R105</accession>
<evidence type="ECO:0000313" key="1">
    <source>
        <dbReference type="EMBL" id="CAF1470535.1"/>
    </source>
</evidence>
<reference evidence="1" key="1">
    <citation type="submission" date="2021-02" db="EMBL/GenBank/DDBJ databases">
        <authorList>
            <person name="Nowell W R."/>
        </authorList>
    </citation>
    <scope>NUCLEOTIDE SEQUENCE</scope>
</reference>
<gene>
    <name evidence="2" type="ORF">JXQ802_LOCUS53725</name>
    <name evidence="1" type="ORF">PYM288_LOCUS37323</name>
</gene>
<proteinExistence type="predicted"/>
<evidence type="ECO:0000313" key="3">
    <source>
        <dbReference type="Proteomes" id="UP000663854"/>
    </source>
</evidence>
<sequence>MLLRSLLHGAGRYTARSSFRNATTALQTTPTITFDQTLLNV</sequence>
<evidence type="ECO:0000313" key="2">
    <source>
        <dbReference type="EMBL" id="CAF1644848.1"/>
    </source>
</evidence>
<dbReference type="Proteomes" id="UP000663870">
    <property type="component" value="Unassembled WGS sequence"/>
</dbReference>